<dbReference type="SMART" id="SM00448">
    <property type="entry name" value="REC"/>
    <property type="match status" value="1"/>
</dbReference>
<dbReference type="InterPro" id="IPR058031">
    <property type="entry name" value="AAA_lid_NorR"/>
</dbReference>
<reference evidence="9 10" key="1">
    <citation type="submission" date="2021-05" db="EMBL/GenBank/DDBJ databases">
        <title>The draft genome of Geobacter pelophilus DSM 12255.</title>
        <authorList>
            <person name="Xu Z."/>
            <person name="Masuda Y."/>
            <person name="Itoh H."/>
            <person name="Senoo K."/>
        </authorList>
    </citation>
    <scope>NUCLEOTIDE SEQUENCE [LARGE SCALE GENOMIC DNA]</scope>
    <source>
        <strain evidence="9 10">DSM 12255</strain>
    </source>
</reference>
<dbReference type="CDD" id="cd00009">
    <property type="entry name" value="AAA"/>
    <property type="match status" value="1"/>
</dbReference>
<gene>
    <name evidence="9" type="ORF">KI809_14485</name>
</gene>
<dbReference type="GO" id="GO:0000160">
    <property type="term" value="P:phosphorelay signal transduction system"/>
    <property type="evidence" value="ECO:0007669"/>
    <property type="project" value="InterPro"/>
</dbReference>
<evidence type="ECO:0000256" key="6">
    <source>
        <dbReference type="PROSITE-ProRule" id="PRU00169"/>
    </source>
</evidence>
<evidence type="ECO:0000259" key="7">
    <source>
        <dbReference type="PROSITE" id="PS50045"/>
    </source>
</evidence>
<evidence type="ECO:0000259" key="8">
    <source>
        <dbReference type="PROSITE" id="PS50110"/>
    </source>
</evidence>
<comment type="caution">
    <text evidence="9">The sequence shown here is derived from an EMBL/GenBank/DDBJ whole genome shotgun (WGS) entry which is preliminary data.</text>
</comment>
<dbReference type="EMBL" id="JAHCVJ010000006">
    <property type="protein sequence ID" value="MBT0665512.1"/>
    <property type="molecule type" value="Genomic_DNA"/>
</dbReference>
<dbReference type="Proteomes" id="UP000811899">
    <property type="component" value="Unassembled WGS sequence"/>
</dbReference>
<dbReference type="PROSITE" id="PS00688">
    <property type="entry name" value="SIGMA54_INTERACT_3"/>
    <property type="match status" value="1"/>
</dbReference>
<dbReference type="PRINTS" id="PR01590">
    <property type="entry name" value="HTHFIS"/>
</dbReference>
<evidence type="ECO:0000313" key="10">
    <source>
        <dbReference type="Proteomes" id="UP000811899"/>
    </source>
</evidence>
<dbReference type="AlphaFoldDB" id="A0AAW4LCB3"/>
<dbReference type="PANTHER" id="PTHR32071">
    <property type="entry name" value="TRANSCRIPTIONAL REGULATORY PROTEIN"/>
    <property type="match status" value="1"/>
</dbReference>
<evidence type="ECO:0000256" key="5">
    <source>
        <dbReference type="ARBA" id="ARBA00023163"/>
    </source>
</evidence>
<dbReference type="PROSITE" id="PS00675">
    <property type="entry name" value="SIGMA54_INTERACT_1"/>
    <property type="match status" value="1"/>
</dbReference>
<evidence type="ECO:0000256" key="4">
    <source>
        <dbReference type="ARBA" id="ARBA00023125"/>
    </source>
</evidence>
<dbReference type="InterPro" id="IPR027417">
    <property type="entry name" value="P-loop_NTPase"/>
</dbReference>
<dbReference type="Gene3D" id="1.10.10.60">
    <property type="entry name" value="Homeodomain-like"/>
    <property type="match status" value="1"/>
</dbReference>
<keyword evidence="1" id="KW-0547">Nucleotide-binding</keyword>
<dbReference type="Pfam" id="PF25601">
    <property type="entry name" value="AAA_lid_14"/>
    <property type="match status" value="1"/>
</dbReference>
<keyword evidence="4" id="KW-0238">DNA-binding</keyword>
<keyword evidence="2" id="KW-0067">ATP-binding</keyword>
<evidence type="ECO:0000313" key="9">
    <source>
        <dbReference type="EMBL" id="MBT0665512.1"/>
    </source>
</evidence>
<dbReference type="InterPro" id="IPR025944">
    <property type="entry name" value="Sigma_54_int_dom_CS"/>
</dbReference>
<evidence type="ECO:0000256" key="3">
    <source>
        <dbReference type="ARBA" id="ARBA00023015"/>
    </source>
</evidence>
<dbReference type="InterPro" id="IPR002197">
    <property type="entry name" value="HTH_Fis"/>
</dbReference>
<proteinExistence type="predicted"/>
<dbReference type="SMART" id="SM00382">
    <property type="entry name" value="AAA"/>
    <property type="match status" value="1"/>
</dbReference>
<dbReference type="PROSITE" id="PS00676">
    <property type="entry name" value="SIGMA54_INTERACT_2"/>
    <property type="match status" value="1"/>
</dbReference>
<dbReference type="Gene3D" id="1.10.8.60">
    <property type="match status" value="1"/>
</dbReference>
<dbReference type="Pfam" id="PF00158">
    <property type="entry name" value="Sigma54_activat"/>
    <property type="match status" value="1"/>
</dbReference>
<keyword evidence="10" id="KW-1185">Reference proteome</keyword>
<name>A0AAW4LCB3_9BACT</name>
<dbReference type="InterPro" id="IPR011006">
    <property type="entry name" value="CheY-like_superfamily"/>
</dbReference>
<dbReference type="InterPro" id="IPR002078">
    <property type="entry name" value="Sigma_54_int"/>
</dbReference>
<dbReference type="GO" id="GO:0043565">
    <property type="term" value="F:sequence-specific DNA binding"/>
    <property type="evidence" value="ECO:0007669"/>
    <property type="project" value="InterPro"/>
</dbReference>
<dbReference type="Pfam" id="PF02954">
    <property type="entry name" value="HTH_8"/>
    <property type="match status" value="1"/>
</dbReference>
<dbReference type="InterPro" id="IPR001789">
    <property type="entry name" value="Sig_transdc_resp-reg_receiver"/>
</dbReference>
<protein>
    <submittedName>
        <fullName evidence="9">Sigma-54 dependent transcriptional regulator</fullName>
    </submittedName>
</protein>
<dbReference type="SUPFAM" id="SSF52172">
    <property type="entry name" value="CheY-like"/>
    <property type="match status" value="1"/>
</dbReference>
<dbReference type="InterPro" id="IPR003593">
    <property type="entry name" value="AAA+_ATPase"/>
</dbReference>
<dbReference type="FunFam" id="3.40.50.300:FF:000006">
    <property type="entry name" value="DNA-binding transcriptional regulator NtrC"/>
    <property type="match status" value="1"/>
</dbReference>
<feature type="domain" description="Sigma-54 factor interaction" evidence="7">
    <location>
        <begin position="157"/>
        <end position="385"/>
    </location>
</feature>
<dbReference type="Gene3D" id="3.40.50.300">
    <property type="entry name" value="P-loop containing nucleotide triphosphate hydrolases"/>
    <property type="match status" value="1"/>
</dbReference>
<sequence>MSDTFVSAQLPLALFLDDDSDFFNEIRFVAETSGLCQVETLSESSRLLSELAQQRYAVLFMDWVMPFVTGSDLLPVINKEYPSLPVVVMTGISDISNAVRCMKQGAIDYLTKPLDANRFITCLTNALKISELSSQNRQLKEYLLGTPLEKPENFRHIITCSDKMQALFKLIETVAPSRYPVFITGETGVGKELIASAVHKASGLKGKFVPLNVAGLDPLMFDDTLFGHKKGAYTGASESREGLIGQAQGGTLFLDEIGDLSHQSQVKLLRLLQENEYYRLGSDLIQKSDARIVAASNRDFKKLLSEGKFREDLYHRLCYHQLSIPSLRARKEDILLLVSHFAGLAAASVGKSVPCLSAELQFMLCDYDFPGNVRELVNRVSNAVVVNRSGLLTQEDFPGMTPKHEVLGDTQGNCGGQFSMHLVFPEFPTLELIEQIMINEALKRSNGRKGMAAELLGITRQTLRNRMEGFESA</sequence>
<dbReference type="InterPro" id="IPR009057">
    <property type="entry name" value="Homeodomain-like_sf"/>
</dbReference>
<keyword evidence="6" id="KW-0597">Phosphoprotein</keyword>
<dbReference type="GO" id="GO:0006355">
    <property type="term" value="P:regulation of DNA-templated transcription"/>
    <property type="evidence" value="ECO:0007669"/>
    <property type="project" value="InterPro"/>
</dbReference>
<dbReference type="PROSITE" id="PS50045">
    <property type="entry name" value="SIGMA54_INTERACT_4"/>
    <property type="match status" value="1"/>
</dbReference>
<dbReference type="RefSeq" id="WP_214172290.1">
    <property type="nucleotide sequence ID" value="NZ_JAHCVJ010000006.1"/>
</dbReference>
<dbReference type="InterPro" id="IPR025943">
    <property type="entry name" value="Sigma_54_int_dom_ATP-bd_2"/>
</dbReference>
<evidence type="ECO:0000256" key="1">
    <source>
        <dbReference type="ARBA" id="ARBA00022741"/>
    </source>
</evidence>
<dbReference type="Pfam" id="PF00072">
    <property type="entry name" value="Response_reg"/>
    <property type="match status" value="1"/>
</dbReference>
<accession>A0AAW4LCB3</accession>
<keyword evidence="3" id="KW-0805">Transcription regulation</keyword>
<dbReference type="Gene3D" id="3.40.50.2300">
    <property type="match status" value="1"/>
</dbReference>
<dbReference type="PROSITE" id="PS50110">
    <property type="entry name" value="RESPONSE_REGULATORY"/>
    <property type="match status" value="1"/>
</dbReference>
<evidence type="ECO:0000256" key="2">
    <source>
        <dbReference type="ARBA" id="ARBA00022840"/>
    </source>
</evidence>
<feature type="domain" description="Response regulatory" evidence="8">
    <location>
        <begin position="12"/>
        <end position="127"/>
    </location>
</feature>
<dbReference type="SUPFAM" id="SSF46689">
    <property type="entry name" value="Homeodomain-like"/>
    <property type="match status" value="1"/>
</dbReference>
<dbReference type="SUPFAM" id="SSF52540">
    <property type="entry name" value="P-loop containing nucleoside triphosphate hydrolases"/>
    <property type="match status" value="1"/>
</dbReference>
<feature type="modified residue" description="4-aspartylphosphate" evidence="6">
    <location>
        <position position="62"/>
    </location>
</feature>
<dbReference type="PANTHER" id="PTHR32071:SF13">
    <property type="entry name" value="RESPONSE REGULATOR HSFA"/>
    <property type="match status" value="1"/>
</dbReference>
<dbReference type="GO" id="GO:0005524">
    <property type="term" value="F:ATP binding"/>
    <property type="evidence" value="ECO:0007669"/>
    <property type="project" value="UniProtKB-KW"/>
</dbReference>
<dbReference type="InterPro" id="IPR025662">
    <property type="entry name" value="Sigma_54_int_dom_ATP-bd_1"/>
</dbReference>
<organism evidence="9 10">
    <name type="scientific">Geoanaerobacter pelophilus</name>
    <dbReference type="NCBI Taxonomy" id="60036"/>
    <lineage>
        <taxon>Bacteria</taxon>
        <taxon>Pseudomonadati</taxon>
        <taxon>Thermodesulfobacteriota</taxon>
        <taxon>Desulfuromonadia</taxon>
        <taxon>Geobacterales</taxon>
        <taxon>Geobacteraceae</taxon>
        <taxon>Geoanaerobacter</taxon>
    </lineage>
</organism>
<keyword evidence="5" id="KW-0804">Transcription</keyword>